<dbReference type="AlphaFoldDB" id="A0A5R9BHF0"/>
<organism evidence="1 2">
    <name type="scientific">Nesterenkonia salmonea</name>
    <dbReference type="NCBI Taxonomy" id="1804987"/>
    <lineage>
        <taxon>Bacteria</taxon>
        <taxon>Bacillati</taxon>
        <taxon>Actinomycetota</taxon>
        <taxon>Actinomycetes</taxon>
        <taxon>Micrococcales</taxon>
        <taxon>Micrococcaceae</taxon>
        <taxon>Nesterenkonia</taxon>
    </lineage>
</organism>
<gene>
    <name evidence="1" type="ORF">FEF26_03040</name>
</gene>
<evidence type="ECO:0000313" key="2">
    <source>
        <dbReference type="Proteomes" id="UP000310458"/>
    </source>
</evidence>
<name>A0A5R9BHF0_9MICC</name>
<dbReference type="RefSeq" id="WP_138252056.1">
    <property type="nucleotide sequence ID" value="NZ_VAVZ01000005.1"/>
</dbReference>
<protein>
    <recommendedName>
        <fullName evidence="3">DUF559 domain-containing protein</fullName>
    </recommendedName>
</protein>
<keyword evidence="2" id="KW-1185">Reference proteome</keyword>
<reference evidence="1 2" key="1">
    <citation type="submission" date="2019-05" db="EMBL/GenBank/DDBJ databases">
        <title>Nesterenkonia sp. GY074 isolated from the Southern Atlantic Ocean.</title>
        <authorList>
            <person name="Zhang G."/>
        </authorList>
    </citation>
    <scope>NUCLEOTIDE SEQUENCE [LARGE SCALE GENOMIC DNA]</scope>
    <source>
        <strain evidence="1 2">GY074</strain>
    </source>
</reference>
<sequence length="316" mass="35278">MRPPTPLPQELLGQTFTRSQARALGVSDARLRARDVQKMARATYRHLTPDAPSPPAERVSPEVLSVLCRRSPAIRVSHVTAALLYRVNLPSRLVRDAPIHLTGRSRSHYGAADPPVRLHRSRVGPGSTHQLHGIPVTAPAELFVEMAQYLSATELVVLGDQLVRAPRQKLEGRSAPWCSVPALRRSVAGAKHRFGIRRAREALELVRVGSDSPPETLLRLALCRAGLPEPELQIRLDARDPYSPAGDLGYRDGRLVMQYEGEHHFSAEQQARDERRNAAFQMAGWTVIQVNRVDLREDFAGAVQRTRTLLERRRSN</sequence>
<dbReference type="Proteomes" id="UP000310458">
    <property type="component" value="Unassembled WGS sequence"/>
</dbReference>
<accession>A0A5R9BHF0</accession>
<evidence type="ECO:0000313" key="1">
    <source>
        <dbReference type="EMBL" id="TLP99591.1"/>
    </source>
</evidence>
<proteinExistence type="predicted"/>
<dbReference type="SUPFAM" id="SSF52980">
    <property type="entry name" value="Restriction endonuclease-like"/>
    <property type="match status" value="1"/>
</dbReference>
<evidence type="ECO:0008006" key="3">
    <source>
        <dbReference type="Google" id="ProtNLM"/>
    </source>
</evidence>
<dbReference type="OrthoDB" id="3234479at2"/>
<dbReference type="InterPro" id="IPR011335">
    <property type="entry name" value="Restrct_endonuc-II-like"/>
</dbReference>
<comment type="caution">
    <text evidence="1">The sequence shown here is derived from an EMBL/GenBank/DDBJ whole genome shotgun (WGS) entry which is preliminary data.</text>
</comment>
<dbReference type="EMBL" id="VAVZ01000005">
    <property type="protein sequence ID" value="TLP99591.1"/>
    <property type="molecule type" value="Genomic_DNA"/>
</dbReference>